<keyword evidence="8 9" id="KW-0472">Membrane</keyword>
<evidence type="ECO:0000313" key="15">
    <source>
        <dbReference type="Proteomes" id="UP000622317"/>
    </source>
</evidence>
<accession>A0A927IFH9</accession>
<dbReference type="HAMAP" id="MF_01463_B">
    <property type="entry name" value="SecD_B"/>
    <property type="match status" value="1"/>
</dbReference>
<comment type="subunit">
    <text evidence="10">Forms a complex with SecD. Part of the essential Sec protein translocation apparatus which comprises SecA, SecYEG and auxiliary proteins SecDF. Other proteins may also be involved.</text>
</comment>
<comment type="subunit">
    <text evidence="9">Forms a complex with SecF. Part of the essential Sec protein translocation apparatus which comprises SecA, SecYEG and auxiliary proteins SecDF. Other proteins may also be involved.</text>
</comment>
<feature type="transmembrane region" description="Helical" evidence="9">
    <location>
        <begin position="805"/>
        <end position="827"/>
    </location>
</feature>
<comment type="similarity">
    <text evidence="10">Belongs to the SecD/SecF family. SecF subfamily.</text>
</comment>
<keyword evidence="4 9" id="KW-0812">Transmembrane</keyword>
<comment type="caution">
    <text evidence="14">The sequence shown here is derived from an EMBL/GenBank/DDBJ whole genome shotgun (WGS) entry which is preliminary data.</text>
</comment>
<evidence type="ECO:0000256" key="10">
    <source>
        <dbReference type="HAMAP-Rule" id="MF_01464"/>
    </source>
</evidence>
<evidence type="ECO:0000259" key="11">
    <source>
        <dbReference type="Pfam" id="PF02355"/>
    </source>
</evidence>
<reference evidence="14" key="1">
    <citation type="submission" date="2020-09" db="EMBL/GenBank/DDBJ databases">
        <title>Pelagicoccus enzymogenes sp. nov. with an EPS production, isolated from marine sediment.</title>
        <authorList>
            <person name="Feng X."/>
        </authorList>
    </citation>
    <scope>NUCLEOTIDE SEQUENCE</scope>
    <source>
        <strain evidence="14">NFK12</strain>
    </source>
</reference>
<dbReference type="Pfam" id="PF02355">
    <property type="entry name" value="SecD_SecF_C"/>
    <property type="match status" value="2"/>
</dbReference>
<evidence type="ECO:0000256" key="6">
    <source>
        <dbReference type="ARBA" id="ARBA00022989"/>
    </source>
</evidence>
<keyword evidence="5 9" id="KW-0653">Protein transport</keyword>
<dbReference type="PRINTS" id="PR01755">
    <property type="entry name" value="SECFTRNLCASE"/>
</dbReference>
<comment type="similarity">
    <text evidence="9">Belongs to the SecD/SecF family. SecD subfamily.</text>
</comment>
<keyword evidence="6 9" id="KW-1133">Transmembrane helix</keyword>
<feature type="transmembrane region" description="Helical" evidence="9">
    <location>
        <begin position="673"/>
        <end position="690"/>
    </location>
</feature>
<keyword evidence="2 9" id="KW-0813">Transport</keyword>
<evidence type="ECO:0000256" key="1">
    <source>
        <dbReference type="ARBA" id="ARBA00004651"/>
    </source>
</evidence>
<feature type="domain" description="SecDF P1 head subdomain" evidence="13">
    <location>
        <begin position="240"/>
        <end position="349"/>
    </location>
</feature>
<protein>
    <recommendedName>
        <fullName evidence="9 10">Multifunctional fusion protein</fullName>
    </recommendedName>
    <domain>
        <recommendedName>
            <fullName evidence="9">Protein translocase subunit SecD</fullName>
        </recommendedName>
    </domain>
    <domain>
        <recommendedName>
            <fullName evidence="10">Protein-export membrane protein SecF</fullName>
        </recommendedName>
    </domain>
</protein>
<evidence type="ECO:0000256" key="3">
    <source>
        <dbReference type="ARBA" id="ARBA00022475"/>
    </source>
</evidence>
<dbReference type="InterPro" id="IPR048631">
    <property type="entry name" value="SecD_1st"/>
</dbReference>
<feature type="transmembrane region" description="Helical" evidence="9">
    <location>
        <begin position="499"/>
        <end position="523"/>
    </location>
</feature>
<evidence type="ECO:0000256" key="8">
    <source>
        <dbReference type="ARBA" id="ARBA00023136"/>
    </source>
</evidence>
<dbReference type="InterPro" id="IPR054384">
    <property type="entry name" value="SecDF_P1_head"/>
</dbReference>
<feature type="domain" description="Protein export membrane protein SecD/SecF C-terminal" evidence="11">
    <location>
        <begin position="658"/>
        <end position="829"/>
    </location>
</feature>
<evidence type="ECO:0000256" key="9">
    <source>
        <dbReference type="HAMAP-Rule" id="MF_01463"/>
    </source>
</evidence>
<dbReference type="FunFam" id="1.20.1640.10:FF:000004">
    <property type="entry name" value="Protein translocase subunit SecD"/>
    <property type="match status" value="1"/>
</dbReference>
<feature type="transmembrane region" description="Helical" evidence="9">
    <location>
        <begin position="724"/>
        <end position="746"/>
    </location>
</feature>
<dbReference type="InterPro" id="IPR055344">
    <property type="entry name" value="SecD_SecF_C_bact"/>
</dbReference>
<dbReference type="InterPro" id="IPR005665">
    <property type="entry name" value="SecF_bac"/>
</dbReference>
<proteinExistence type="inferred from homology"/>
<dbReference type="EMBL" id="JACYFG010000032">
    <property type="protein sequence ID" value="MBD5780117.1"/>
    <property type="molecule type" value="Genomic_DNA"/>
</dbReference>
<dbReference type="HAMAP" id="MF_01464_B">
    <property type="entry name" value="SecF_B"/>
    <property type="match status" value="1"/>
</dbReference>
<evidence type="ECO:0000256" key="4">
    <source>
        <dbReference type="ARBA" id="ARBA00022692"/>
    </source>
</evidence>
<organism evidence="14 15">
    <name type="scientific">Pelagicoccus enzymogenes</name>
    <dbReference type="NCBI Taxonomy" id="2773457"/>
    <lineage>
        <taxon>Bacteria</taxon>
        <taxon>Pseudomonadati</taxon>
        <taxon>Verrucomicrobiota</taxon>
        <taxon>Opitutia</taxon>
        <taxon>Puniceicoccales</taxon>
        <taxon>Pelagicoccaceae</taxon>
        <taxon>Pelagicoccus</taxon>
    </lineage>
</organism>
<keyword evidence="3 9" id="KW-1003">Cell membrane</keyword>
<dbReference type="InterPro" id="IPR048634">
    <property type="entry name" value="SecD_SecF_C"/>
</dbReference>
<comment type="caution">
    <text evidence="9">Lacks conserved residue(s) required for the propagation of feature annotation.</text>
</comment>
<dbReference type="NCBIfam" id="TIGR01129">
    <property type="entry name" value="secD"/>
    <property type="match status" value="1"/>
</dbReference>
<feature type="transmembrane region" description="Helical" evidence="9">
    <location>
        <begin position="376"/>
        <end position="395"/>
    </location>
</feature>
<feature type="domain" description="Protein export membrane protein SecD/SecF C-terminal" evidence="11">
    <location>
        <begin position="356"/>
        <end position="522"/>
    </location>
</feature>
<dbReference type="RefSeq" id="WP_191617233.1">
    <property type="nucleotide sequence ID" value="NZ_JACYFG010000032.1"/>
</dbReference>
<dbReference type="Proteomes" id="UP000622317">
    <property type="component" value="Unassembled WGS sequence"/>
</dbReference>
<dbReference type="GO" id="GO:0015450">
    <property type="term" value="F:protein-transporting ATPase activity"/>
    <property type="evidence" value="ECO:0007669"/>
    <property type="project" value="InterPro"/>
</dbReference>
<dbReference type="Gene3D" id="3.30.70.3400">
    <property type="match status" value="1"/>
</dbReference>
<dbReference type="SUPFAM" id="SSF82866">
    <property type="entry name" value="Multidrug efflux transporter AcrB transmembrane domain"/>
    <property type="match status" value="2"/>
</dbReference>
<comment type="function">
    <text evidence="9">Part of the Sec protein translocase complex. Interacts with the SecYEG preprotein conducting channel. SecDF uses the proton motive force (PMF) to complete protein translocation after the ATP-dependent function of SecA.</text>
</comment>
<evidence type="ECO:0000313" key="14">
    <source>
        <dbReference type="EMBL" id="MBD5780117.1"/>
    </source>
</evidence>
<evidence type="ECO:0000259" key="13">
    <source>
        <dbReference type="Pfam" id="PF22599"/>
    </source>
</evidence>
<evidence type="ECO:0000259" key="12">
    <source>
        <dbReference type="Pfam" id="PF21760"/>
    </source>
</evidence>
<keyword evidence="7 9" id="KW-0811">Translocation</keyword>
<dbReference type="GO" id="GO:0065002">
    <property type="term" value="P:intracellular protein transmembrane transport"/>
    <property type="evidence" value="ECO:0007669"/>
    <property type="project" value="UniProtKB-UniRule"/>
</dbReference>
<feature type="transmembrane region" description="Helical" evidence="9">
    <location>
        <begin position="767"/>
        <end position="793"/>
    </location>
</feature>
<dbReference type="GO" id="GO:0006605">
    <property type="term" value="P:protein targeting"/>
    <property type="evidence" value="ECO:0007669"/>
    <property type="project" value="UniProtKB-UniRule"/>
</dbReference>
<dbReference type="Gene3D" id="1.20.1640.10">
    <property type="entry name" value="Multidrug efflux transporter AcrB transmembrane domain"/>
    <property type="match status" value="2"/>
</dbReference>
<dbReference type="InterPro" id="IPR022813">
    <property type="entry name" value="SecD/SecF_arch_bac"/>
</dbReference>
<dbReference type="PANTHER" id="PTHR30081:SF1">
    <property type="entry name" value="PROTEIN TRANSLOCASE SUBUNIT SECD"/>
    <property type="match status" value="1"/>
</dbReference>
<gene>
    <name evidence="9 14" type="primary">secD</name>
    <name evidence="10" type="synonym">secF</name>
    <name evidence="14" type="ORF">IEN85_11500</name>
</gene>
<dbReference type="Pfam" id="PF21760">
    <property type="entry name" value="SecD_1st"/>
    <property type="match status" value="1"/>
</dbReference>
<dbReference type="AlphaFoldDB" id="A0A927IFH9"/>
<name>A0A927IFH9_9BACT</name>
<feature type="transmembrane region" description="Helical" evidence="9">
    <location>
        <begin position="555"/>
        <end position="572"/>
    </location>
</feature>
<feature type="transmembrane region" description="Helical" evidence="9">
    <location>
        <begin position="400"/>
        <end position="422"/>
    </location>
</feature>
<dbReference type="GO" id="GO:0043952">
    <property type="term" value="P:protein transport by the Sec complex"/>
    <property type="evidence" value="ECO:0007669"/>
    <property type="project" value="UniProtKB-UniRule"/>
</dbReference>
<evidence type="ECO:0000256" key="7">
    <source>
        <dbReference type="ARBA" id="ARBA00023010"/>
    </source>
</evidence>
<dbReference type="InterPro" id="IPR022645">
    <property type="entry name" value="SecD/SecF_bac"/>
</dbReference>
<feature type="transmembrane region" description="Helical" evidence="9">
    <location>
        <begin position="697"/>
        <end position="718"/>
    </location>
</feature>
<dbReference type="Gene3D" id="3.30.1360.200">
    <property type="match status" value="1"/>
</dbReference>
<dbReference type="NCBIfam" id="TIGR00966">
    <property type="entry name" value="transloc_SecF"/>
    <property type="match status" value="1"/>
</dbReference>
<dbReference type="InterPro" id="IPR005791">
    <property type="entry name" value="SecD"/>
</dbReference>
<evidence type="ECO:0000256" key="5">
    <source>
        <dbReference type="ARBA" id="ARBA00022927"/>
    </source>
</evidence>
<dbReference type="GO" id="GO:0005886">
    <property type="term" value="C:plasma membrane"/>
    <property type="evidence" value="ECO:0007669"/>
    <property type="project" value="UniProtKB-SubCell"/>
</dbReference>
<keyword evidence="15" id="KW-1185">Reference proteome</keyword>
<sequence>MSGKYFWKLALTAIIVAFCLSYLVPMSDQDFATHVTERSGVPEFAALVERAKTLSKESEESGRPLSVYMALKSIVNEERIDVSKYFADLELEANLRNVEKRNNILLPELLADSKANLKKGLDIQGGISVTFEVDPVALSEVPASQRSEKLSDAINIIERRVNTFGVSEPIVRPVGENRIEVQIAGVNTKDNPDIISTIQAPAKLEFREVHPSANPYTDPTPTGYVEMQEVDDNGEQEVVRRYYVKRLPALSGKYVADAFPRTNQVGGLEVILQFDDEGAKLFADVTERLGAITQRGEQTRSGEVGLLAIVLDGQLQSAPRVSERIAGGNAQITGDYTRREAENLANTLNNPLELPLEVVEMYEVGPSMAKDSIDSGVKASIIGVTAVSAFMIAYFMIGGVIALVSVLFNVIIVLGVLASFGATLTLPGIAGIVLTVGMAVDANILIFERIREELRAGKALKSAVEGGFDKVFSTIFDANVTTLLVSFVMYGLGTGPVKGFGLTLAIGVMTTMFCALIITRVLLELLFATGTLKSFKTLSVFDASNIDFMKFRKPAFITSWCVVAIGVVFLAMKWDSIWGIDFTGGDEVIMSFEQRLDEGQIRDALTAADIGEVNPLYQAQLGGGDEVLRIQTAFGKGEPAVDALVAAYPEAGYAMLGKNEIGPSVGAEIQKNAALSIALALGLILLYIAFRFEIGYGVGAVVATVHDILLTIGVFVMIPGHQFTAPMVAAILLIVGYSLNDTIVVFDRIREELTLRPTSKLREVINIAMNAVITRSLLTSITTLLASVSLMVFGKGVINDIAFTFTIGIITGTFSSIFIASPVFYFYHKGDRRSVESSHDIVPEYDWQVSTKVASSGTSKDD</sequence>
<dbReference type="PANTHER" id="PTHR30081">
    <property type="entry name" value="PROTEIN-EXPORT MEMBRANE PROTEIN SEC"/>
    <property type="match status" value="1"/>
</dbReference>
<dbReference type="NCBIfam" id="TIGR00916">
    <property type="entry name" value="2A0604s01"/>
    <property type="match status" value="2"/>
</dbReference>
<feature type="domain" description="Protein translocase subunit SecDF P1" evidence="12">
    <location>
        <begin position="151"/>
        <end position="210"/>
    </location>
</feature>
<evidence type="ECO:0000256" key="2">
    <source>
        <dbReference type="ARBA" id="ARBA00022448"/>
    </source>
</evidence>
<comment type="subcellular location">
    <subcellularLocation>
        <location evidence="1 9">Cell membrane</location>
        <topology evidence="1 9">Multi-pass membrane protein</topology>
    </subcellularLocation>
</comment>
<dbReference type="Pfam" id="PF22599">
    <property type="entry name" value="SecDF_P1_head"/>
    <property type="match status" value="1"/>
</dbReference>